<feature type="compositionally biased region" description="Low complexity" evidence="4">
    <location>
        <begin position="214"/>
        <end position="231"/>
    </location>
</feature>
<dbReference type="PANTHER" id="PTHR16017:SF0">
    <property type="entry name" value="WD REPEAT-CONTAINING PROTEIN 70"/>
    <property type="match status" value="1"/>
</dbReference>
<evidence type="ECO:0000256" key="4">
    <source>
        <dbReference type="SAM" id="MobiDB-lite"/>
    </source>
</evidence>
<feature type="compositionally biased region" description="Basic and acidic residues" evidence="4">
    <location>
        <begin position="989"/>
        <end position="1001"/>
    </location>
</feature>
<feature type="region of interest" description="Disordered" evidence="4">
    <location>
        <begin position="719"/>
        <end position="740"/>
    </location>
</feature>
<dbReference type="VEuPathDB" id="ToxoDB:TGDOM2_257560"/>
<reference evidence="5 6" key="1">
    <citation type="submission" date="2014-02" db="EMBL/GenBank/DDBJ databases">
        <authorList>
            <person name="Sibley D."/>
            <person name="Venepally P."/>
            <person name="Karamycheva S."/>
            <person name="Hadjithomas M."/>
            <person name="Khan A."/>
            <person name="Brunk B."/>
            <person name="Roos D."/>
            <person name="Caler E."/>
            <person name="Lorenzi H."/>
        </authorList>
    </citation>
    <scope>NUCLEOTIDE SEQUENCE [LARGE SCALE GENOMIC DNA]</scope>
    <source>
        <strain evidence="5 6">GAB2-2007-GAL-DOM2</strain>
    </source>
</reference>
<dbReference type="PROSITE" id="PS50294">
    <property type="entry name" value="WD_REPEATS_REGION"/>
    <property type="match status" value="1"/>
</dbReference>
<organism evidence="5 6">
    <name type="scientific">Toxoplasma gondii GAB2-2007-GAL-DOM2</name>
    <dbReference type="NCBI Taxonomy" id="1130820"/>
    <lineage>
        <taxon>Eukaryota</taxon>
        <taxon>Sar</taxon>
        <taxon>Alveolata</taxon>
        <taxon>Apicomplexa</taxon>
        <taxon>Conoidasida</taxon>
        <taxon>Coccidia</taxon>
        <taxon>Eucoccidiorida</taxon>
        <taxon>Eimeriorina</taxon>
        <taxon>Sarcocystidae</taxon>
        <taxon>Toxoplasma</taxon>
    </lineage>
</organism>
<feature type="compositionally biased region" description="Acidic residues" evidence="4">
    <location>
        <begin position="41"/>
        <end position="52"/>
    </location>
</feature>
<evidence type="ECO:0000256" key="3">
    <source>
        <dbReference type="PROSITE-ProRule" id="PRU00221"/>
    </source>
</evidence>
<dbReference type="SMR" id="A0A086JGY7"/>
<evidence type="ECO:0000256" key="1">
    <source>
        <dbReference type="ARBA" id="ARBA00022574"/>
    </source>
</evidence>
<feature type="compositionally biased region" description="Basic and acidic residues" evidence="4">
    <location>
        <begin position="19"/>
        <end position="30"/>
    </location>
</feature>
<feature type="repeat" description="WD" evidence="3">
    <location>
        <begin position="416"/>
        <end position="448"/>
    </location>
</feature>
<feature type="compositionally biased region" description="Gly residues" evidence="4">
    <location>
        <begin position="883"/>
        <end position="893"/>
    </location>
</feature>
<feature type="compositionally biased region" description="Low complexity" evidence="4">
    <location>
        <begin position="326"/>
        <end position="341"/>
    </location>
</feature>
<dbReference type="InterPro" id="IPR036322">
    <property type="entry name" value="WD40_repeat_dom_sf"/>
</dbReference>
<feature type="compositionally biased region" description="Basic and acidic residues" evidence="4">
    <location>
        <begin position="359"/>
        <end position="372"/>
    </location>
</feature>
<dbReference type="AlphaFoldDB" id="A0A086JGY7"/>
<dbReference type="InterPro" id="IPR015943">
    <property type="entry name" value="WD40/YVTN_repeat-like_dom_sf"/>
</dbReference>
<feature type="compositionally biased region" description="Basic and acidic residues" evidence="4">
    <location>
        <begin position="310"/>
        <end position="319"/>
    </location>
</feature>
<comment type="caution">
    <text evidence="5">The sequence shown here is derived from an EMBL/GenBank/DDBJ whole genome shotgun (WGS) entry which is preliminary data.</text>
</comment>
<evidence type="ECO:0000313" key="6">
    <source>
        <dbReference type="Proteomes" id="UP000028837"/>
    </source>
</evidence>
<evidence type="ECO:0000313" key="5">
    <source>
        <dbReference type="EMBL" id="KFG31405.1"/>
    </source>
</evidence>
<dbReference type="GO" id="GO:0035861">
    <property type="term" value="C:site of double-strand break"/>
    <property type="evidence" value="ECO:0007669"/>
    <property type="project" value="TreeGrafter"/>
</dbReference>
<feature type="region of interest" description="Disordered" evidence="4">
    <location>
        <begin position="1"/>
        <end position="390"/>
    </location>
</feature>
<dbReference type="PANTHER" id="PTHR16017">
    <property type="entry name" value="GASTRULATION DEFECTIVE PROTEIN 1-RELATED"/>
    <property type="match status" value="1"/>
</dbReference>
<dbReference type="SUPFAM" id="SSF50978">
    <property type="entry name" value="WD40 repeat-like"/>
    <property type="match status" value="1"/>
</dbReference>
<feature type="region of interest" description="Disordered" evidence="4">
    <location>
        <begin position="873"/>
        <end position="894"/>
    </location>
</feature>
<dbReference type="PROSITE" id="PS00678">
    <property type="entry name" value="WD_REPEATS_1"/>
    <property type="match status" value="1"/>
</dbReference>
<feature type="compositionally biased region" description="Basic and acidic residues" evidence="4">
    <location>
        <begin position="240"/>
        <end position="249"/>
    </location>
</feature>
<dbReference type="SMART" id="SM00320">
    <property type="entry name" value="WD40"/>
    <property type="match status" value="6"/>
</dbReference>
<protein>
    <submittedName>
        <fullName evidence="5">WD domain, G-beta repeat-containing protein</fullName>
    </submittedName>
</protein>
<dbReference type="InterPro" id="IPR001680">
    <property type="entry name" value="WD40_rpt"/>
</dbReference>
<dbReference type="PROSITE" id="PS50082">
    <property type="entry name" value="WD_REPEATS_2"/>
    <property type="match status" value="2"/>
</dbReference>
<keyword evidence="2" id="KW-0677">Repeat</keyword>
<accession>A0A086JGY7</accession>
<proteinExistence type="predicted"/>
<feature type="compositionally biased region" description="Acidic residues" evidence="4">
    <location>
        <begin position="92"/>
        <end position="101"/>
    </location>
</feature>
<dbReference type="Gene3D" id="2.130.10.10">
    <property type="entry name" value="YVTN repeat-like/Quinoprotein amine dehydrogenase"/>
    <property type="match status" value="2"/>
</dbReference>
<dbReference type="Proteomes" id="UP000028837">
    <property type="component" value="Unassembled WGS sequence"/>
</dbReference>
<dbReference type="GO" id="GO:0005634">
    <property type="term" value="C:nucleus"/>
    <property type="evidence" value="ECO:0007669"/>
    <property type="project" value="TreeGrafter"/>
</dbReference>
<keyword evidence="1 3" id="KW-0853">WD repeat</keyword>
<dbReference type="EMBL" id="AHZU02001529">
    <property type="protein sequence ID" value="KFG31405.1"/>
    <property type="molecule type" value="Genomic_DNA"/>
</dbReference>
<evidence type="ECO:0000256" key="2">
    <source>
        <dbReference type="ARBA" id="ARBA00022737"/>
    </source>
</evidence>
<name>A0A086JGY7_TOXGO</name>
<dbReference type="InterPro" id="IPR019775">
    <property type="entry name" value="WD40_repeat_CS"/>
</dbReference>
<feature type="region of interest" description="Disordered" evidence="4">
    <location>
        <begin position="989"/>
        <end position="1017"/>
    </location>
</feature>
<feature type="compositionally biased region" description="Acidic residues" evidence="4">
    <location>
        <begin position="266"/>
        <end position="290"/>
    </location>
</feature>
<feature type="repeat" description="WD" evidence="3">
    <location>
        <begin position="510"/>
        <end position="545"/>
    </location>
</feature>
<dbReference type="OrthoDB" id="10264376at2759"/>
<dbReference type="Pfam" id="PF00400">
    <property type="entry name" value="WD40"/>
    <property type="match status" value="3"/>
</dbReference>
<sequence>MSSDEEEMRAIRVGRQFKTRAERREEDAARARAARIQRIVEEEDSAGDEGEAGEDRKSDADASFGPSALRRARHSGFPSSLTKGGRIAAETPSDEDSDEDFGPQPLASAATSSPVRAEKWCLRRPTSCTAEEDSDDDASFGPQPLRSSPSESPHSSVSVSSRAGCVPDKTTGIAAKAPSSGEEGSQSDASEPERASSRLAPLSFDDDEDFLLGLAPEPSASPAALAASSEATSCSGDNGRGNETDEPKFRVPQGSSRSSRRKGSASEEEQDEADEDDEGEDDVVDPEEAEAAALRTAIGLPSAFGLAGARKPECRDSIVKARSKWKASSGVAGASSPSQSAEGKQLKRSEEDGSEEDGEAKKEGARGSLKQDSDEDESEQAARPGESAEDEWWRSLGLPVSLEVSVPAHQPSLASALALNPKANRMATGGSDGVVRFWDFQGMTSRMRSYRQVTPVEKHTVEAMAFSSRNDLLLVASGDSQCRVYNSQDPSQPIVTTTKGDMYIRDVSHTKGHTHKVLDCHFHPLDKNLFVSCGLDASVRLWDLNAPLYGMLQTLPHVACLKAVDRRGLNSSATHCTSCMFTPTAAKIVVVGCADGSLQMWGNVGSKKNFGRPDAIVRDIQMSASGASAAAGSRSNMARGGVTGLQTWRGGEGGFENAILSLRSFRDDYRFVSRGGDGLLALWDLRKFKTPVKLVEGLPTASHRAGVCLSPDEKYVCTTSQRGGRSRKEKPFDGSSASVSSSLDEASGSLEVFSADNLSRVAAFPLAPGVQPLRVEWPQETNQVLCSCSDGSVSIFFDRTLSQKGALLFVDTPQGRRRREEEEAGESLVFAKEYIFVPGQLPDGYKETFDGKIIKVKPRGKERLRRFLETQKTSVPPRPAKEGYGGANVGGGNRSQHLLKKLGLLDPEKLRQEEERDPVEALRAYAAKTEKAGLESQFISRAYAVTQPNPVLNADMEEEDEDEFLKHRERCPRCALRMCQCGYMEEMEKRGAGCRGDSPDRGKKKQRTAAAEHVERR</sequence>
<gene>
    <name evidence="5" type="ORF">TGDOM2_257560</name>
</gene>
<feature type="compositionally biased region" description="Low complexity" evidence="4">
    <location>
        <begin position="147"/>
        <end position="161"/>
    </location>
</feature>
<dbReference type="InterPro" id="IPR051858">
    <property type="entry name" value="WD_repeat_GAD-1"/>
</dbReference>